<accession>A0A0B2VCP0</accession>
<keyword evidence="1" id="KW-0732">Signal</keyword>
<evidence type="ECO:0000313" key="3">
    <source>
        <dbReference type="Proteomes" id="UP000031036"/>
    </source>
</evidence>
<dbReference type="Proteomes" id="UP000031036">
    <property type="component" value="Unassembled WGS sequence"/>
</dbReference>
<comment type="caution">
    <text evidence="2">The sequence shown here is derived from an EMBL/GenBank/DDBJ whole genome shotgun (WGS) entry which is preliminary data.</text>
</comment>
<dbReference type="EMBL" id="JPKZ01001928">
    <property type="protein sequence ID" value="KHN79283.1"/>
    <property type="molecule type" value="Genomic_DNA"/>
</dbReference>
<keyword evidence="3" id="KW-1185">Reference proteome</keyword>
<protein>
    <submittedName>
        <fullName evidence="2">Uncharacterized protein</fullName>
    </submittedName>
</protein>
<name>A0A0B2VCP0_TOXCA</name>
<evidence type="ECO:0000313" key="2">
    <source>
        <dbReference type="EMBL" id="KHN79283.1"/>
    </source>
</evidence>
<gene>
    <name evidence="2" type="ORF">Tcan_02986</name>
</gene>
<feature type="chain" id="PRO_5002079941" evidence="1">
    <location>
        <begin position="24"/>
        <end position="108"/>
    </location>
</feature>
<proteinExistence type="predicted"/>
<organism evidence="2 3">
    <name type="scientific">Toxocara canis</name>
    <name type="common">Canine roundworm</name>
    <dbReference type="NCBI Taxonomy" id="6265"/>
    <lineage>
        <taxon>Eukaryota</taxon>
        <taxon>Metazoa</taxon>
        <taxon>Ecdysozoa</taxon>
        <taxon>Nematoda</taxon>
        <taxon>Chromadorea</taxon>
        <taxon>Rhabditida</taxon>
        <taxon>Spirurina</taxon>
        <taxon>Ascaridomorpha</taxon>
        <taxon>Ascaridoidea</taxon>
        <taxon>Toxocaridae</taxon>
        <taxon>Toxocara</taxon>
    </lineage>
</organism>
<evidence type="ECO:0000256" key="1">
    <source>
        <dbReference type="SAM" id="SignalP"/>
    </source>
</evidence>
<sequence length="108" mass="12469">MKQNIAIYCASVAFLCIIQVSQSTYLRNRLNTVEQSLRVDSCDELNRRCRSFYEAYRCADINARCLEGSKICAIAHMLCMDTVGDMQTCFKNTQQCFIKMIEQVVFNE</sequence>
<reference evidence="2 3" key="1">
    <citation type="submission" date="2014-11" db="EMBL/GenBank/DDBJ databases">
        <title>Genetic blueprint of the zoonotic pathogen Toxocara canis.</title>
        <authorList>
            <person name="Zhu X.-Q."/>
            <person name="Korhonen P.K."/>
            <person name="Cai H."/>
            <person name="Young N.D."/>
            <person name="Nejsum P."/>
            <person name="von Samson-Himmelstjerna G."/>
            <person name="Boag P.R."/>
            <person name="Tan P."/>
            <person name="Li Q."/>
            <person name="Min J."/>
            <person name="Yang Y."/>
            <person name="Wang X."/>
            <person name="Fang X."/>
            <person name="Hall R.S."/>
            <person name="Hofmann A."/>
            <person name="Sternberg P.W."/>
            <person name="Jex A.R."/>
            <person name="Gasser R.B."/>
        </authorList>
    </citation>
    <scope>NUCLEOTIDE SEQUENCE [LARGE SCALE GENOMIC DNA]</scope>
    <source>
        <strain evidence="2">PN_DK_2014</strain>
    </source>
</reference>
<dbReference type="AlphaFoldDB" id="A0A0B2VCP0"/>
<feature type="signal peptide" evidence="1">
    <location>
        <begin position="1"/>
        <end position="23"/>
    </location>
</feature>